<evidence type="ECO:0000313" key="1">
    <source>
        <dbReference type="EMBL" id="KAK2090993.1"/>
    </source>
</evidence>
<protein>
    <submittedName>
        <fullName evidence="1">Uncharacterized protein</fullName>
    </submittedName>
</protein>
<comment type="caution">
    <text evidence="1">The sequence shown here is derived from an EMBL/GenBank/DDBJ whole genome shotgun (WGS) entry which is preliminary data.</text>
</comment>
<organism evidence="1 2">
    <name type="scientific">Saguinus oedipus</name>
    <name type="common">Cotton-top tamarin</name>
    <name type="synonym">Oedipomidas oedipus</name>
    <dbReference type="NCBI Taxonomy" id="9490"/>
    <lineage>
        <taxon>Eukaryota</taxon>
        <taxon>Metazoa</taxon>
        <taxon>Chordata</taxon>
        <taxon>Craniata</taxon>
        <taxon>Vertebrata</taxon>
        <taxon>Euteleostomi</taxon>
        <taxon>Mammalia</taxon>
        <taxon>Eutheria</taxon>
        <taxon>Euarchontoglires</taxon>
        <taxon>Primates</taxon>
        <taxon>Haplorrhini</taxon>
        <taxon>Platyrrhini</taxon>
        <taxon>Cebidae</taxon>
        <taxon>Callitrichinae</taxon>
        <taxon>Saguinus</taxon>
    </lineage>
</organism>
<dbReference type="Proteomes" id="UP001266305">
    <property type="component" value="Unassembled WGS sequence"/>
</dbReference>
<evidence type="ECO:0000313" key="2">
    <source>
        <dbReference type="Proteomes" id="UP001266305"/>
    </source>
</evidence>
<reference evidence="1 2" key="1">
    <citation type="submission" date="2023-05" db="EMBL/GenBank/DDBJ databases">
        <title>B98-5 Cell Line De Novo Hybrid Assembly: An Optical Mapping Approach.</title>
        <authorList>
            <person name="Kananen K."/>
            <person name="Auerbach J.A."/>
            <person name="Kautto E."/>
            <person name="Blachly J.S."/>
        </authorList>
    </citation>
    <scope>NUCLEOTIDE SEQUENCE [LARGE SCALE GENOMIC DNA]</scope>
    <source>
        <strain evidence="1">B95-8</strain>
        <tissue evidence="1">Cell line</tissue>
    </source>
</reference>
<sequence length="58" mass="6237">MEGVTSTRMVITGNETVSVLGPASDLKINMPKIQAYEILSRGTRTAEMGFEKPGSKAH</sequence>
<accession>A0ABQ9U1R7</accession>
<keyword evidence="2" id="KW-1185">Reference proteome</keyword>
<gene>
    <name evidence="1" type="ORF">P7K49_030277</name>
</gene>
<dbReference type="EMBL" id="JASSZA010000016">
    <property type="protein sequence ID" value="KAK2090993.1"/>
    <property type="molecule type" value="Genomic_DNA"/>
</dbReference>
<name>A0ABQ9U1R7_SAGOE</name>
<feature type="non-terminal residue" evidence="1">
    <location>
        <position position="58"/>
    </location>
</feature>
<proteinExistence type="predicted"/>